<dbReference type="InterPro" id="IPR045540">
    <property type="entry name" value="YegS/DAGK_C"/>
</dbReference>
<dbReference type="SMART" id="SM00046">
    <property type="entry name" value="DAGKc"/>
    <property type="match status" value="1"/>
</dbReference>
<dbReference type="GO" id="GO:0016301">
    <property type="term" value="F:kinase activity"/>
    <property type="evidence" value="ECO:0007669"/>
    <property type="project" value="UniProtKB-KW"/>
</dbReference>
<keyword evidence="8" id="KW-1208">Phospholipid metabolism</keyword>
<keyword evidence="4" id="KW-0547">Nucleotide-binding</keyword>
<evidence type="ECO:0000256" key="2">
    <source>
        <dbReference type="ARBA" id="ARBA00005983"/>
    </source>
</evidence>
<dbReference type="InterPro" id="IPR017438">
    <property type="entry name" value="ATP-NAD_kinase_N"/>
</dbReference>
<keyword evidence="5 11" id="KW-0418">Kinase</keyword>
<feature type="transmembrane region" description="Helical" evidence="9">
    <location>
        <begin position="198"/>
        <end position="217"/>
    </location>
</feature>
<feature type="transmembrane region" description="Helical" evidence="9">
    <location>
        <begin position="136"/>
        <end position="157"/>
    </location>
</feature>
<protein>
    <submittedName>
        <fullName evidence="11">Diacylglycerol kinase family protein</fullName>
    </submittedName>
</protein>
<accession>A0AAW7M7C6</accession>
<evidence type="ECO:0000256" key="3">
    <source>
        <dbReference type="ARBA" id="ARBA00022679"/>
    </source>
</evidence>
<keyword evidence="7" id="KW-0444">Lipid biosynthesis</keyword>
<evidence type="ECO:0000256" key="1">
    <source>
        <dbReference type="ARBA" id="ARBA00001946"/>
    </source>
</evidence>
<dbReference type="GO" id="GO:0008654">
    <property type="term" value="P:phospholipid biosynthetic process"/>
    <property type="evidence" value="ECO:0007669"/>
    <property type="project" value="UniProtKB-KW"/>
</dbReference>
<gene>
    <name evidence="11" type="ORF">QQX10_02005</name>
</gene>
<name>A0AAW7M7C6_9MICO</name>
<keyword evidence="12" id="KW-1185">Reference proteome</keyword>
<dbReference type="Proteomes" id="UP001172737">
    <property type="component" value="Unassembled WGS sequence"/>
</dbReference>
<feature type="transmembrane region" description="Helical" evidence="9">
    <location>
        <begin position="66"/>
        <end position="88"/>
    </location>
</feature>
<dbReference type="Gene3D" id="3.40.50.10330">
    <property type="entry name" value="Probable inorganic polyphosphate/atp-NAD kinase, domain 1"/>
    <property type="match status" value="1"/>
</dbReference>
<feature type="transmembrane region" description="Helical" evidence="9">
    <location>
        <begin position="21"/>
        <end position="41"/>
    </location>
</feature>
<organism evidence="11 12">
    <name type="scientific">Demequina lignilytica</name>
    <dbReference type="NCBI Taxonomy" id="3051663"/>
    <lineage>
        <taxon>Bacteria</taxon>
        <taxon>Bacillati</taxon>
        <taxon>Actinomycetota</taxon>
        <taxon>Actinomycetes</taxon>
        <taxon>Micrococcales</taxon>
        <taxon>Demequinaceae</taxon>
        <taxon>Demequina</taxon>
    </lineage>
</organism>
<evidence type="ECO:0000256" key="9">
    <source>
        <dbReference type="SAM" id="Phobius"/>
    </source>
</evidence>
<dbReference type="PANTHER" id="PTHR12358:SF54">
    <property type="entry name" value="SPHINGOSINE KINASE RELATED PROTEIN"/>
    <property type="match status" value="1"/>
</dbReference>
<keyword evidence="7" id="KW-0594">Phospholipid biosynthesis</keyword>
<dbReference type="Pfam" id="PF19279">
    <property type="entry name" value="YegS_C"/>
    <property type="match status" value="1"/>
</dbReference>
<evidence type="ECO:0000313" key="12">
    <source>
        <dbReference type="Proteomes" id="UP001172737"/>
    </source>
</evidence>
<dbReference type="GO" id="GO:0005524">
    <property type="term" value="F:ATP binding"/>
    <property type="evidence" value="ECO:0007669"/>
    <property type="project" value="UniProtKB-KW"/>
</dbReference>
<dbReference type="Pfam" id="PF00781">
    <property type="entry name" value="DAGK_cat"/>
    <property type="match status" value="1"/>
</dbReference>
<evidence type="ECO:0000313" key="11">
    <source>
        <dbReference type="EMBL" id="MDN4486935.1"/>
    </source>
</evidence>
<keyword evidence="7" id="KW-0443">Lipid metabolism</keyword>
<keyword evidence="9" id="KW-0812">Transmembrane</keyword>
<dbReference type="EMBL" id="JAUHPX010000001">
    <property type="protein sequence ID" value="MDN4486935.1"/>
    <property type="molecule type" value="Genomic_DNA"/>
</dbReference>
<evidence type="ECO:0000256" key="5">
    <source>
        <dbReference type="ARBA" id="ARBA00022777"/>
    </source>
</evidence>
<dbReference type="AlphaFoldDB" id="A0AAW7M7C6"/>
<dbReference type="PANTHER" id="PTHR12358">
    <property type="entry name" value="SPHINGOSINE KINASE"/>
    <property type="match status" value="1"/>
</dbReference>
<keyword evidence="6" id="KW-0067">ATP-binding</keyword>
<dbReference type="Gene3D" id="2.60.200.40">
    <property type="match status" value="1"/>
</dbReference>
<comment type="similarity">
    <text evidence="2">Belongs to the diacylglycerol/lipid kinase family.</text>
</comment>
<feature type="transmembrane region" description="Helical" evidence="9">
    <location>
        <begin position="95"/>
        <end position="116"/>
    </location>
</feature>
<dbReference type="SUPFAM" id="SSF48317">
    <property type="entry name" value="Acid phosphatase/Vanadium-dependent haloperoxidase"/>
    <property type="match status" value="1"/>
</dbReference>
<evidence type="ECO:0000256" key="4">
    <source>
        <dbReference type="ARBA" id="ARBA00022741"/>
    </source>
</evidence>
<dbReference type="InterPro" id="IPR050187">
    <property type="entry name" value="Lipid_Phosphate_FormReg"/>
</dbReference>
<keyword evidence="9" id="KW-1133">Transmembrane helix</keyword>
<evidence type="ECO:0000259" key="10">
    <source>
        <dbReference type="PROSITE" id="PS50146"/>
    </source>
</evidence>
<feature type="transmembrane region" description="Helical" evidence="9">
    <location>
        <begin position="169"/>
        <end position="186"/>
    </location>
</feature>
<dbReference type="SUPFAM" id="SSF111331">
    <property type="entry name" value="NAD kinase/diacylglycerol kinase-like"/>
    <property type="match status" value="1"/>
</dbReference>
<dbReference type="PROSITE" id="PS50146">
    <property type="entry name" value="DAGK"/>
    <property type="match status" value="1"/>
</dbReference>
<keyword evidence="3" id="KW-0808">Transferase</keyword>
<dbReference type="RefSeq" id="WP_301120503.1">
    <property type="nucleotide sequence ID" value="NZ_JAUHPX010000001.1"/>
</dbReference>
<sequence length="532" mass="56760">MLMGNTGIAGTAARRRFEPAAFGLALATFVVWTIGVTTGWAEQTVDTWWPDVELDPRSYFSQVLEAFALITNPFFIMVATAVMALQAYRRRHRHLAAALAIGAAGLPLWALVWKLIDRSRPETAFADSIAAAGPAYPSGQMVSVTILVWVTVTIANAQRRTLSERVTRRLLGGLLVLSAALAQLLMQTSHLSDIVGGWLFGVMVGAAALWISGIDSISKAWAARKAPTGPTRKAAVIYNPTKIDDIETFRRRVAFTMASTGWASPIWLETREDDPGFEMARTAKEKQVDRVLVAGGDGTVRAVCAEMSGSEIPVAIIPAGTGNLLGRNLGIPLDEDEALELALVGTPRSVDVVHWTTDAGKDSFVVMAGVGLDAQIMRDTNETLKKMVRGGAYVLAGLQQLGSEQFQATVTVDGRVVHEGDALMTLVGNVGKLQGGIALLPSASAADGRLHVLVATNEGVSGLKRLGNALRRGGPMPFVRRARGKKVTVEIDREVPFQLDGDTEGTTTSFTAEVEAGALRVVAPRPSGQNES</sequence>
<evidence type="ECO:0000256" key="7">
    <source>
        <dbReference type="ARBA" id="ARBA00023209"/>
    </source>
</evidence>
<dbReference type="InterPro" id="IPR001206">
    <property type="entry name" value="Diacylglycerol_kinase_cat_dom"/>
</dbReference>
<feature type="domain" description="DAGKc" evidence="10">
    <location>
        <begin position="229"/>
        <end position="359"/>
    </location>
</feature>
<evidence type="ECO:0000256" key="8">
    <source>
        <dbReference type="ARBA" id="ARBA00023264"/>
    </source>
</evidence>
<keyword evidence="9" id="KW-0472">Membrane</keyword>
<comment type="caution">
    <text evidence="11">The sequence shown here is derived from an EMBL/GenBank/DDBJ whole genome shotgun (WGS) entry which is preliminary data.</text>
</comment>
<dbReference type="InterPro" id="IPR036938">
    <property type="entry name" value="PAP2/HPO_sf"/>
</dbReference>
<reference evidence="11" key="1">
    <citation type="submission" date="2023-06" db="EMBL/GenBank/DDBJ databases">
        <title>Sysu t00039.</title>
        <authorList>
            <person name="Gao L."/>
            <person name="Fang B.-Z."/>
            <person name="Li W.-J."/>
        </authorList>
    </citation>
    <scope>NUCLEOTIDE SEQUENCE</scope>
    <source>
        <strain evidence="11">SYSU T00039</strain>
    </source>
</reference>
<comment type="cofactor">
    <cofactor evidence="1">
        <name>Mg(2+)</name>
        <dbReference type="ChEBI" id="CHEBI:18420"/>
    </cofactor>
</comment>
<dbReference type="InterPro" id="IPR016064">
    <property type="entry name" value="NAD/diacylglycerol_kinase_sf"/>
</dbReference>
<proteinExistence type="inferred from homology"/>
<evidence type="ECO:0000256" key="6">
    <source>
        <dbReference type="ARBA" id="ARBA00022840"/>
    </source>
</evidence>